<keyword evidence="6" id="KW-0238">DNA-binding</keyword>
<dbReference type="Proteomes" id="UP000300879">
    <property type="component" value="Chromosome"/>
</dbReference>
<dbReference type="SUPFAM" id="SSF46689">
    <property type="entry name" value="Homeodomain-like"/>
    <property type="match status" value="2"/>
</dbReference>
<keyword evidence="7" id="KW-0804">Transcription</keyword>
<keyword evidence="3 8" id="KW-0597">Phosphoprotein</keyword>
<dbReference type="PRINTS" id="PR00032">
    <property type="entry name" value="HTHARAC"/>
</dbReference>
<dbReference type="InterPro" id="IPR020449">
    <property type="entry name" value="Tscrpt_reg_AraC-type_HTH"/>
</dbReference>
<gene>
    <name evidence="11" type="ORF">E6C60_3147</name>
</gene>
<evidence type="ECO:0000256" key="5">
    <source>
        <dbReference type="ARBA" id="ARBA00023015"/>
    </source>
</evidence>
<evidence type="ECO:0000256" key="2">
    <source>
        <dbReference type="ARBA" id="ARBA00022490"/>
    </source>
</evidence>
<name>A0A4P8XMS2_9BACL</name>
<dbReference type="Pfam" id="PF17853">
    <property type="entry name" value="GGDEF_2"/>
    <property type="match status" value="1"/>
</dbReference>
<dbReference type="Gene3D" id="1.10.10.60">
    <property type="entry name" value="Homeodomain-like"/>
    <property type="match status" value="2"/>
</dbReference>
<evidence type="ECO:0000259" key="10">
    <source>
        <dbReference type="PROSITE" id="PS50110"/>
    </source>
</evidence>
<dbReference type="InterPro" id="IPR018062">
    <property type="entry name" value="HTH_AraC-typ_CS"/>
</dbReference>
<evidence type="ECO:0000256" key="8">
    <source>
        <dbReference type="PROSITE-ProRule" id="PRU00169"/>
    </source>
</evidence>
<dbReference type="InterPro" id="IPR018060">
    <property type="entry name" value="HTH_AraC"/>
</dbReference>
<evidence type="ECO:0000256" key="4">
    <source>
        <dbReference type="ARBA" id="ARBA00023012"/>
    </source>
</evidence>
<keyword evidence="4" id="KW-0902">Two-component regulatory system</keyword>
<dbReference type="GO" id="GO:0043565">
    <property type="term" value="F:sequence-specific DNA binding"/>
    <property type="evidence" value="ECO:0007669"/>
    <property type="project" value="InterPro"/>
</dbReference>
<comment type="subcellular location">
    <subcellularLocation>
        <location evidence="1">Cytoplasm</location>
    </subcellularLocation>
</comment>
<dbReference type="InterPro" id="IPR009057">
    <property type="entry name" value="Homeodomain-like_sf"/>
</dbReference>
<dbReference type="InterPro" id="IPR011006">
    <property type="entry name" value="CheY-like_superfamily"/>
</dbReference>
<dbReference type="Pfam" id="PF00072">
    <property type="entry name" value="Response_reg"/>
    <property type="match status" value="1"/>
</dbReference>
<proteinExistence type="predicted"/>
<feature type="modified residue" description="4-aspartylphosphate" evidence="8">
    <location>
        <position position="55"/>
    </location>
</feature>
<dbReference type="PROSITE" id="PS01124">
    <property type="entry name" value="HTH_ARAC_FAMILY_2"/>
    <property type="match status" value="1"/>
</dbReference>
<dbReference type="InterPro" id="IPR001789">
    <property type="entry name" value="Sig_transdc_resp-reg_receiver"/>
</dbReference>
<evidence type="ECO:0000256" key="3">
    <source>
        <dbReference type="ARBA" id="ARBA00022553"/>
    </source>
</evidence>
<feature type="domain" description="HTH araC/xylS-type" evidence="9">
    <location>
        <begin position="423"/>
        <end position="521"/>
    </location>
</feature>
<dbReference type="KEGG" id="palo:E6C60_3147"/>
<dbReference type="EMBL" id="CP040396">
    <property type="protein sequence ID" value="QCT03858.1"/>
    <property type="molecule type" value="Genomic_DNA"/>
</dbReference>
<dbReference type="SMART" id="SM00448">
    <property type="entry name" value="REC"/>
    <property type="match status" value="1"/>
</dbReference>
<dbReference type="PANTHER" id="PTHR42713">
    <property type="entry name" value="HISTIDINE KINASE-RELATED"/>
    <property type="match status" value="1"/>
</dbReference>
<dbReference type="InterPro" id="IPR041522">
    <property type="entry name" value="CdaR_GGDEF"/>
</dbReference>
<evidence type="ECO:0000256" key="1">
    <source>
        <dbReference type="ARBA" id="ARBA00004496"/>
    </source>
</evidence>
<evidence type="ECO:0000313" key="11">
    <source>
        <dbReference type="EMBL" id="QCT03858.1"/>
    </source>
</evidence>
<dbReference type="OrthoDB" id="2666291at2"/>
<keyword evidence="12" id="KW-1185">Reference proteome</keyword>
<dbReference type="Pfam" id="PF12833">
    <property type="entry name" value="HTH_18"/>
    <property type="match status" value="1"/>
</dbReference>
<protein>
    <submittedName>
        <fullName evidence="11">Two component AraC family transcriptional regulator</fullName>
    </submittedName>
</protein>
<dbReference type="SMART" id="SM00342">
    <property type="entry name" value="HTH_ARAC"/>
    <property type="match status" value="1"/>
</dbReference>
<dbReference type="Gene3D" id="3.40.50.2300">
    <property type="match status" value="1"/>
</dbReference>
<dbReference type="RefSeq" id="WP_138226671.1">
    <property type="nucleotide sequence ID" value="NZ_CP040396.1"/>
</dbReference>
<keyword evidence="2" id="KW-0963">Cytoplasm</keyword>
<dbReference type="AlphaFoldDB" id="A0A4P8XMS2"/>
<evidence type="ECO:0000256" key="6">
    <source>
        <dbReference type="ARBA" id="ARBA00023125"/>
    </source>
</evidence>
<dbReference type="GO" id="GO:0000160">
    <property type="term" value="P:phosphorelay signal transduction system"/>
    <property type="evidence" value="ECO:0007669"/>
    <property type="project" value="UniProtKB-KW"/>
</dbReference>
<evidence type="ECO:0000313" key="12">
    <source>
        <dbReference type="Proteomes" id="UP000300879"/>
    </source>
</evidence>
<dbReference type="SUPFAM" id="SSF52172">
    <property type="entry name" value="CheY-like"/>
    <property type="match status" value="1"/>
</dbReference>
<dbReference type="GO" id="GO:0003700">
    <property type="term" value="F:DNA-binding transcription factor activity"/>
    <property type="evidence" value="ECO:0007669"/>
    <property type="project" value="InterPro"/>
</dbReference>
<dbReference type="CDD" id="cd17536">
    <property type="entry name" value="REC_YesN-like"/>
    <property type="match status" value="1"/>
</dbReference>
<organism evidence="11 12">
    <name type="scientific">Paenibacillus algicola</name>
    <dbReference type="NCBI Taxonomy" id="2565926"/>
    <lineage>
        <taxon>Bacteria</taxon>
        <taxon>Bacillati</taxon>
        <taxon>Bacillota</taxon>
        <taxon>Bacilli</taxon>
        <taxon>Bacillales</taxon>
        <taxon>Paenibacillaceae</taxon>
        <taxon>Paenibacillus</taxon>
    </lineage>
</organism>
<accession>A0A4P8XMS2</accession>
<dbReference type="InterPro" id="IPR051552">
    <property type="entry name" value="HptR"/>
</dbReference>
<keyword evidence="5" id="KW-0805">Transcription regulation</keyword>
<dbReference type="GO" id="GO:0005737">
    <property type="term" value="C:cytoplasm"/>
    <property type="evidence" value="ECO:0007669"/>
    <property type="project" value="UniProtKB-SubCell"/>
</dbReference>
<evidence type="ECO:0000259" key="9">
    <source>
        <dbReference type="PROSITE" id="PS01124"/>
    </source>
</evidence>
<reference evidence="11 12" key="1">
    <citation type="submission" date="2019-05" db="EMBL/GenBank/DDBJ databases">
        <authorList>
            <person name="Chen C."/>
        </authorList>
    </citation>
    <scope>NUCLEOTIDE SEQUENCE [LARGE SCALE GENOMIC DNA]</scope>
    <source>
        <strain evidence="11 12">HB172198</strain>
    </source>
</reference>
<dbReference type="PROSITE" id="PS50110">
    <property type="entry name" value="RESPONSE_REGULATORY"/>
    <property type="match status" value="1"/>
</dbReference>
<sequence length="523" mass="60842">MYKVLLADDEILDLEGMKQFIPWESLGMTVVAGVNNGFAACEVLEREKIDVLVSDIRMPNMSGLELAQKALELQEQLQIIFVSGYQDFSYVKQAMALQACSYVLKPMDDSELIEALGKVRLKLDHLRRRQETETAYQKAIPVVKHQYLLQLLQQPLHRVPREAMNPQYRFQRIAWPVRAGLFELDDAALLLNHIEKEERLRLIEDVHLRLQQLLLRKGLEYICTMQPHRTAVLLPAEASAEDFDFIREQLAEEFPFTLTIGTGEPAHHLQELHASYEQAVTALEYKMFRGKGQWINFTDIPREEMQHAATLDLRLDALMQAMTSYNLVSIHDELEQMAVLVSGIRSRFTVRNLSLYILMKLNDHLHTMQEDLFQMLGLELAKLDVLLQFETIDDIFSWLRRKVFEISEQLHNRKSSKNGRLVQEMVDDVRQRLHESITLRDVANRFSFSPNYLGVLFKEETGHNFSDYVIGLRMDHAKSLLTGTKLKIYEVAAQCGYQYLPYFSRQFKETFGMTPLDYRRQHS</sequence>
<evidence type="ECO:0000256" key="7">
    <source>
        <dbReference type="ARBA" id="ARBA00023163"/>
    </source>
</evidence>
<dbReference type="PROSITE" id="PS00041">
    <property type="entry name" value="HTH_ARAC_FAMILY_1"/>
    <property type="match status" value="1"/>
</dbReference>
<feature type="domain" description="Response regulatory" evidence="10">
    <location>
        <begin position="3"/>
        <end position="120"/>
    </location>
</feature>
<dbReference type="PANTHER" id="PTHR42713:SF3">
    <property type="entry name" value="TRANSCRIPTIONAL REGULATORY PROTEIN HPTR"/>
    <property type="match status" value="1"/>
</dbReference>